<evidence type="ECO:0000313" key="3">
    <source>
        <dbReference type="Proteomes" id="UP000670475"/>
    </source>
</evidence>
<dbReference type="Proteomes" id="UP000670475">
    <property type="component" value="Unassembled WGS sequence"/>
</dbReference>
<comment type="caution">
    <text evidence="2">The sequence shown here is derived from an EMBL/GenBank/DDBJ whole genome shotgun (WGS) entry which is preliminary data.</text>
</comment>
<dbReference type="RefSeq" id="WP_209339480.1">
    <property type="nucleotide sequence ID" value="NZ_JAGIQL010000027.1"/>
</dbReference>
<sequence length="209" mass="23962">MPDPGDLDLADVPGERLTTEAYRRDFRLRDGEVTGRNSWKLERRQQFEEGHSPSWDAFLRGDWQEALRLHGEKRDRWERIAREDRARGSVFHRVRVVEEPLTPYLQWELHALRVQGESGSPVRVVSAEKVRPLEAARPLPEVVTLGGRVLYEVRYTQAGLLDGAVRHTEPGLVARWERFVAGLYEDGEDIASYVDRRVASLPAPRLTTG</sequence>
<name>A0A940MB42_9ACTN</name>
<dbReference type="EMBL" id="JAGIQL010000027">
    <property type="protein sequence ID" value="MBP0457712.1"/>
    <property type="molecule type" value="Genomic_DNA"/>
</dbReference>
<proteinExistence type="predicted"/>
<accession>A0A940MB42</accession>
<evidence type="ECO:0000313" key="2">
    <source>
        <dbReference type="EMBL" id="MBP0457712.1"/>
    </source>
</evidence>
<feature type="domain" description="DUF6879" evidence="1">
    <location>
        <begin position="36"/>
        <end position="194"/>
    </location>
</feature>
<gene>
    <name evidence="2" type="ORF">JFN87_09395</name>
</gene>
<reference evidence="2" key="1">
    <citation type="submission" date="2021-03" db="EMBL/GenBank/DDBJ databases">
        <title>Whole genome sequence of Streptomyces bomunensis MMS17-BM035.</title>
        <authorList>
            <person name="Lee J.H."/>
        </authorList>
    </citation>
    <scope>NUCLEOTIDE SEQUENCE</scope>
    <source>
        <strain evidence="2">MMS17-BM035</strain>
    </source>
</reference>
<protein>
    <recommendedName>
        <fullName evidence="1">DUF6879 domain-containing protein</fullName>
    </recommendedName>
</protein>
<organism evidence="2 3">
    <name type="scientific">Streptomyces montanisoli</name>
    <dbReference type="NCBI Taxonomy" id="2798581"/>
    <lineage>
        <taxon>Bacteria</taxon>
        <taxon>Bacillati</taxon>
        <taxon>Actinomycetota</taxon>
        <taxon>Actinomycetes</taxon>
        <taxon>Kitasatosporales</taxon>
        <taxon>Streptomycetaceae</taxon>
        <taxon>Streptomyces</taxon>
    </lineage>
</organism>
<evidence type="ECO:0000259" key="1">
    <source>
        <dbReference type="Pfam" id="PF21806"/>
    </source>
</evidence>
<dbReference type="InterPro" id="IPR049244">
    <property type="entry name" value="DUF6879"/>
</dbReference>
<keyword evidence="3" id="KW-1185">Reference proteome</keyword>
<dbReference type="Pfam" id="PF21806">
    <property type="entry name" value="DUF6879"/>
    <property type="match status" value="1"/>
</dbReference>
<dbReference type="AlphaFoldDB" id="A0A940MB42"/>